<sequence length="167" mass="17573">MVRTVAVGVPGGFPGEDVEQGAAAGIMACLKALKPEDSALIDRAAAIVSAGGSDCRFLLKVRESARQIVEISTTIGAPPEPSRLYVSVTDKATGAYREAPPAKIQSYDDGVYLAGKVRIARSGVNLAPRASTMARLVVEQNPNAATWGIDEFVDAERPAMSGLLKFR</sequence>
<gene>
    <name evidence="1" type="ORF">SCLO_1017930</name>
</gene>
<dbReference type="Proteomes" id="UP000218272">
    <property type="component" value="Chromosome SCLO_1"/>
</dbReference>
<protein>
    <submittedName>
        <fullName evidence="1">Uncharacterized protein</fullName>
    </submittedName>
</protein>
<dbReference type="AlphaFoldDB" id="A0A1E1F2T9"/>
<dbReference type="EMBL" id="AP017655">
    <property type="protein sequence ID" value="BAV64833.1"/>
    <property type="molecule type" value="Genomic_DNA"/>
</dbReference>
<reference evidence="1 2" key="1">
    <citation type="submission" date="2016-10" db="EMBL/GenBank/DDBJ databases">
        <title>Complete Genome Sequence of the Nonylphenol-Degrading Bacterium Sphingobium cloacae JCM 10874T.</title>
        <authorList>
            <person name="Ootsuka M."/>
            <person name="Nishizawa T."/>
            <person name="Ohta H."/>
        </authorList>
    </citation>
    <scope>NUCLEOTIDE SEQUENCE [LARGE SCALE GENOMIC DNA]</scope>
    <source>
        <strain evidence="1 2">JCM 10874</strain>
    </source>
</reference>
<evidence type="ECO:0000313" key="2">
    <source>
        <dbReference type="Proteomes" id="UP000218272"/>
    </source>
</evidence>
<dbReference type="RefSeq" id="WP_145980669.1">
    <property type="nucleotide sequence ID" value="NZ_AP017655.1"/>
</dbReference>
<proteinExistence type="predicted"/>
<keyword evidence="2" id="KW-1185">Reference proteome</keyword>
<name>A0A1E1F2T9_9SPHN</name>
<dbReference type="OrthoDB" id="8480504at2"/>
<evidence type="ECO:0000313" key="1">
    <source>
        <dbReference type="EMBL" id="BAV64833.1"/>
    </source>
</evidence>
<dbReference type="KEGG" id="sclo:SCLO_1017930"/>
<accession>A0A1E1F2T9</accession>
<organism evidence="1 2">
    <name type="scientific">Sphingobium cloacae</name>
    <dbReference type="NCBI Taxonomy" id="120107"/>
    <lineage>
        <taxon>Bacteria</taxon>
        <taxon>Pseudomonadati</taxon>
        <taxon>Pseudomonadota</taxon>
        <taxon>Alphaproteobacteria</taxon>
        <taxon>Sphingomonadales</taxon>
        <taxon>Sphingomonadaceae</taxon>
        <taxon>Sphingobium</taxon>
    </lineage>
</organism>